<reference evidence="2" key="1">
    <citation type="submission" date="2020-01" db="EMBL/GenBank/DDBJ databases">
        <title>Draft genome sequence of the Termite Coptotermes fromosanus.</title>
        <authorList>
            <person name="Itakura S."/>
            <person name="Yosikawa Y."/>
            <person name="Umezawa K."/>
        </authorList>
    </citation>
    <scope>NUCLEOTIDE SEQUENCE [LARGE SCALE GENOMIC DNA]</scope>
</reference>
<dbReference type="SMART" id="SM00367">
    <property type="entry name" value="LRR_CC"/>
    <property type="match status" value="1"/>
</dbReference>
<dbReference type="EMBL" id="BLKM01000075">
    <property type="protein sequence ID" value="GFG28584.1"/>
    <property type="molecule type" value="Genomic_DNA"/>
</dbReference>
<name>A0A6L2P8P5_COPFO</name>
<comment type="caution">
    <text evidence="1">The sequence shown here is derived from an EMBL/GenBank/DDBJ whole genome shotgun (WGS) entry which is preliminary data.</text>
</comment>
<proteinExistence type="predicted"/>
<gene>
    <name evidence="1" type="ORF">Cfor_10712</name>
</gene>
<protein>
    <submittedName>
        <fullName evidence="1">Uncharacterized protein</fullName>
    </submittedName>
</protein>
<dbReference type="InterPro" id="IPR006553">
    <property type="entry name" value="Leu-rich_rpt_Cys-con_subtyp"/>
</dbReference>
<dbReference type="SUPFAM" id="SSF52047">
    <property type="entry name" value="RNI-like"/>
    <property type="match status" value="1"/>
</dbReference>
<dbReference type="Gene3D" id="3.80.10.10">
    <property type="entry name" value="Ribonuclease Inhibitor"/>
    <property type="match status" value="1"/>
</dbReference>
<dbReference type="Proteomes" id="UP000502823">
    <property type="component" value="Unassembled WGS sequence"/>
</dbReference>
<accession>A0A6L2P8P5</accession>
<dbReference type="InterPro" id="IPR032675">
    <property type="entry name" value="LRR_dom_sf"/>
</dbReference>
<evidence type="ECO:0000313" key="1">
    <source>
        <dbReference type="EMBL" id="GFG28584.1"/>
    </source>
</evidence>
<dbReference type="OrthoDB" id="63112at2759"/>
<keyword evidence="2" id="KW-1185">Reference proteome</keyword>
<dbReference type="InParanoid" id="A0A6L2P8P5"/>
<sequence length="487" mass="55453">MLHGVLRRWIGELCQAQRSGIWRYRQQVEAVKSGCQTVNEFLTSLPVHILDDMTLLVAGDFVKEISSHHKRDRAFERTTGCDEDMHSVVCTDMLKSVLLPSTRRYNTNVLSGFEQKLVIQTFDSTPNLTKLVFNTATNSDNSALLASNIHRLRHLVSFQYNYHCTDQVLQQLALHCTKLKKLDVSESRAVTNISVQHLLKLGNLKDLEITDTSINSEFYGLLISQLPRLANIVWSLPICFVLNSIATETLHMLNYVNGPICDTNILTRKCPNIRILILHSAYDDLSSLTVLNGLVDVRIEHGDYGRTNMGVVLRSVGYRLDQLHLKHVEKVNMADITTLCSCLRVLVFDHCTYVPREPYTVIRSDLPHFTSVRVLVIYETAEYVEYSRHLGYYANLVLFMCNGVDVMADDFMFEAVQNGAFRSIEHFEVIGSETGDLSMDTVWLLINNCEHLKTVGRLGTWRRVSPDDVSDLKTKIRSENLDLKIIK</sequence>
<dbReference type="AlphaFoldDB" id="A0A6L2P8P5"/>
<evidence type="ECO:0000313" key="2">
    <source>
        <dbReference type="Proteomes" id="UP000502823"/>
    </source>
</evidence>
<organism evidence="1 2">
    <name type="scientific">Coptotermes formosanus</name>
    <name type="common">Formosan subterranean termite</name>
    <dbReference type="NCBI Taxonomy" id="36987"/>
    <lineage>
        <taxon>Eukaryota</taxon>
        <taxon>Metazoa</taxon>
        <taxon>Ecdysozoa</taxon>
        <taxon>Arthropoda</taxon>
        <taxon>Hexapoda</taxon>
        <taxon>Insecta</taxon>
        <taxon>Pterygota</taxon>
        <taxon>Neoptera</taxon>
        <taxon>Polyneoptera</taxon>
        <taxon>Dictyoptera</taxon>
        <taxon>Blattodea</taxon>
        <taxon>Blattoidea</taxon>
        <taxon>Termitoidae</taxon>
        <taxon>Rhinotermitidae</taxon>
        <taxon>Coptotermes</taxon>
    </lineage>
</organism>